<reference evidence="1 2" key="1">
    <citation type="submission" date="2016-11" db="EMBL/GenBank/DDBJ databases">
        <authorList>
            <person name="Jaros S."/>
            <person name="Januszkiewicz K."/>
            <person name="Wedrychowicz H."/>
        </authorList>
    </citation>
    <scope>NUCLEOTIDE SEQUENCE [LARGE SCALE GENOMIC DNA]</scope>
    <source>
        <strain evidence="1 2">DSM 18772</strain>
    </source>
</reference>
<evidence type="ECO:0000313" key="2">
    <source>
        <dbReference type="Proteomes" id="UP000184510"/>
    </source>
</evidence>
<dbReference type="PANTHER" id="PTHR10000">
    <property type="entry name" value="PHOSPHOSERINE PHOSPHATASE"/>
    <property type="match status" value="1"/>
</dbReference>
<dbReference type="Pfam" id="PF08282">
    <property type="entry name" value="Hydrolase_3"/>
    <property type="match status" value="1"/>
</dbReference>
<dbReference type="RefSeq" id="WP_143183619.1">
    <property type="nucleotide sequence ID" value="NZ_FQYR01000003.1"/>
</dbReference>
<name>A0A1M6JA44_9BACT</name>
<dbReference type="Proteomes" id="UP000184510">
    <property type="component" value="Unassembled WGS sequence"/>
</dbReference>
<dbReference type="GO" id="GO:0000287">
    <property type="term" value="F:magnesium ion binding"/>
    <property type="evidence" value="ECO:0007669"/>
    <property type="project" value="TreeGrafter"/>
</dbReference>
<evidence type="ECO:0000313" key="1">
    <source>
        <dbReference type="EMBL" id="SHJ43541.1"/>
    </source>
</evidence>
<proteinExistence type="predicted"/>
<dbReference type="SUPFAM" id="SSF56784">
    <property type="entry name" value="HAD-like"/>
    <property type="match status" value="1"/>
</dbReference>
<dbReference type="PANTHER" id="PTHR10000:SF8">
    <property type="entry name" value="HAD SUPERFAMILY HYDROLASE-LIKE, TYPE 3"/>
    <property type="match status" value="1"/>
</dbReference>
<dbReference type="GO" id="GO:0005829">
    <property type="term" value="C:cytosol"/>
    <property type="evidence" value="ECO:0007669"/>
    <property type="project" value="TreeGrafter"/>
</dbReference>
<dbReference type="InterPro" id="IPR036412">
    <property type="entry name" value="HAD-like_sf"/>
</dbReference>
<gene>
    <name evidence="1" type="ORF">SAMN02745181_2056</name>
</gene>
<dbReference type="EMBL" id="FQYR01000003">
    <property type="protein sequence ID" value="SHJ43541.1"/>
    <property type="molecule type" value="Genomic_DNA"/>
</dbReference>
<protein>
    <recommendedName>
        <fullName evidence="3">Hydroxymethylpyrimidine pyrophosphatase</fullName>
    </recommendedName>
</protein>
<dbReference type="InParanoid" id="A0A1M6JA44"/>
<accession>A0A1M6JA44</accession>
<evidence type="ECO:0008006" key="3">
    <source>
        <dbReference type="Google" id="ProtNLM"/>
    </source>
</evidence>
<organism evidence="1 2">
    <name type="scientific">Rubritalea squalenifaciens DSM 18772</name>
    <dbReference type="NCBI Taxonomy" id="1123071"/>
    <lineage>
        <taxon>Bacteria</taxon>
        <taxon>Pseudomonadati</taxon>
        <taxon>Verrucomicrobiota</taxon>
        <taxon>Verrucomicrobiia</taxon>
        <taxon>Verrucomicrobiales</taxon>
        <taxon>Rubritaleaceae</taxon>
        <taxon>Rubritalea</taxon>
    </lineage>
</organism>
<dbReference type="OrthoDB" id="9790031at2"/>
<dbReference type="Gene3D" id="3.40.50.1000">
    <property type="entry name" value="HAD superfamily/HAD-like"/>
    <property type="match status" value="2"/>
</dbReference>
<dbReference type="CDD" id="cd01427">
    <property type="entry name" value="HAD_like"/>
    <property type="match status" value="1"/>
</dbReference>
<dbReference type="STRING" id="1123071.SAMN02745181_2056"/>
<dbReference type="AlphaFoldDB" id="A0A1M6JA44"/>
<keyword evidence="2" id="KW-1185">Reference proteome</keyword>
<sequence>MASVEDLVSIRAVEALEYPQEVRGVLSFDFDGTLHVPTENPPLSPAFFEKVQQLREEGWIWGINTGRSLPQMIDGFGFGKFPFYPDFLVAREREIFTPGQFGRWVPVEAWKKKSAKDHKRFYRQTKKFLKEVEEFVDYETDAEWIEEENGDTGVISTTIEEMQRIVDYIEKHRGKYEMLGYLRNTIYLRFSHVDYHKGTALQEVARLAGVDKQHVFVIGDGHNDLDKLHPDVAGMIACVGNADEVVKEHVREQGGYVAEGIGSLGTIEALEHFLS</sequence>
<dbReference type="InterPro" id="IPR023214">
    <property type="entry name" value="HAD_sf"/>
</dbReference>
<dbReference type="GO" id="GO:0016791">
    <property type="term" value="F:phosphatase activity"/>
    <property type="evidence" value="ECO:0007669"/>
    <property type="project" value="TreeGrafter"/>
</dbReference>